<accession>A0A139A3Y7</accession>
<dbReference type="Gene3D" id="2.70.50.70">
    <property type="match status" value="1"/>
</dbReference>
<reference evidence="1 2" key="1">
    <citation type="journal article" date="2015" name="Genome Biol. Evol.">
        <title>Phylogenomic analyses indicate that early fungi evolved digesting cell walls of algal ancestors of land plants.</title>
        <authorList>
            <person name="Chang Y."/>
            <person name="Wang S."/>
            <person name="Sekimoto S."/>
            <person name="Aerts A.L."/>
            <person name="Choi C."/>
            <person name="Clum A."/>
            <person name="LaButti K.M."/>
            <person name="Lindquist E.A."/>
            <person name="Yee Ngan C."/>
            <person name="Ohm R.A."/>
            <person name="Salamov A.A."/>
            <person name="Grigoriev I.V."/>
            <person name="Spatafora J.W."/>
            <person name="Berbee M.L."/>
        </authorList>
    </citation>
    <scope>NUCLEOTIDE SEQUENCE [LARGE SCALE GENOMIC DNA]</scope>
    <source>
        <strain evidence="1 2">JEL478</strain>
    </source>
</reference>
<evidence type="ECO:0008006" key="3">
    <source>
        <dbReference type="Google" id="ProtNLM"/>
    </source>
</evidence>
<organism evidence="1 2">
    <name type="scientific">Gonapodya prolifera (strain JEL478)</name>
    <name type="common">Monoblepharis prolifera</name>
    <dbReference type="NCBI Taxonomy" id="1344416"/>
    <lineage>
        <taxon>Eukaryota</taxon>
        <taxon>Fungi</taxon>
        <taxon>Fungi incertae sedis</taxon>
        <taxon>Chytridiomycota</taxon>
        <taxon>Chytridiomycota incertae sedis</taxon>
        <taxon>Monoblepharidomycetes</taxon>
        <taxon>Monoblepharidales</taxon>
        <taxon>Gonapodyaceae</taxon>
        <taxon>Gonapodya</taxon>
    </lineage>
</organism>
<feature type="non-terminal residue" evidence="1">
    <location>
        <position position="1"/>
    </location>
</feature>
<dbReference type="PANTHER" id="PTHR36182:SF1">
    <property type="entry name" value="PROTEIN, PUTATIVE (AFU_ORTHOLOGUE AFUA_6G10930)-RELATED"/>
    <property type="match status" value="1"/>
</dbReference>
<dbReference type="EMBL" id="KQ965800">
    <property type="protein sequence ID" value="KXS11537.1"/>
    <property type="molecule type" value="Genomic_DNA"/>
</dbReference>
<dbReference type="PANTHER" id="PTHR36182">
    <property type="entry name" value="PROTEIN, PUTATIVE (AFU_ORTHOLOGUE AFUA_6G10930)-RELATED"/>
    <property type="match status" value="1"/>
</dbReference>
<keyword evidence="2" id="KW-1185">Reference proteome</keyword>
<dbReference type="Proteomes" id="UP000070544">
    <property type="component" value="Unassembled WGS sequence"/>
</dbReference>
<dbReference type="STRING" id="1344416.A0A139A3Y7"/>
<evidence type="ECO:0000313" key="1">
    <source>
        <dbReference type="EMBL" id="KXS11537.1"/>
    </source>
</evidence>
<gene>
    <name evidence="1" type="ORF">M427DRAFT_102281</name>
</gene>
<name>A0A139A3Y7_GONPJ</name>
<proteinExistence type="predicted"/>
<dbReference type="OMA" id="MNCADIV"/>
<evidence type="ECO:0000313" key="2">
    <source>
        <dbReference type="Proteomes" id="UP000070544"/>
    </source>
</evidence>
<dbReference type="OrthoDB" id="2342176at2759"/>
<dbReference type="AlphaFoldDB" id="A0A139A3Y7"/>
<protein>
    <recommendedName>
        <fullName evidence="3">Lytic polysaccharide monooxygenase</fullName>
    </recommendedName>
</protein>
<sequence>VATYQAGSSISVTLGMGGAPHDGGHCQVALSYDNGNTFVVLSTVKRECLRAEGLSYTVPIPDGAPSGDAIFSWSWINAVGNRECYQDCADVTIQDTDGGSLSGPQLLVVNVPP</sequence>